<proteinExistence type="predicted"/>
<dbReference type="PROSITE" id="PS51257">
    <property type="entry name" value="PROKAR_LIPOPROTEIN"/>
    <property type="match status" value="1"/>
</dbReference>
<dbReference type="EMBL" id="BAAAOH010000001">
    <property type="protein sequence ID" value="GAA1995287.1"/>
    <property type="molecule type" value="Genomic_DNA"/>
</dbReference>
<feature type="chain" id="PRO_5045901009" evidence="1">
    <location>
        <begin position="36"/>
        <end position="403"/>
    </location>
</feature>
<reference evidence="2 3" key="1">
    <citation type="journal article" date="2019" name="Int. J. Syst. Evol. Microbiol.">
        <title>The Global Catalogue of Microorganisms (GCM) 10K type strain sequencing project: providing services to taxonomists for standard genome sequencing and annotation.</title>
        <authorList>
            <consortium name="The Broad Institute Genomics Platform"/>
            <consortium name="The Broad Institute Genome Sequencing Center for Infectious Disease"/>
            <person name="Wu L."/>
            <person name="Ma J."/>
        </authorList>
    </citation>
    <scope>NUCLEOTIDE SEQUENCE [LARGE SCALE GENOMIC DNA]</scope>
    <source>
        <strain evidence="2 3">JCM 14902</strain>
    </source>
</reference>
<evidence type="ECO:0000313" key="2">
    <source>
        <dbReference type="EMBL" id="GAA1995287.1"/>
    </source>
</evidence>
<feature type="signal peptide" evidence="1">
    <location>
        <begin position="1"/>
        <end position="35"/>
    </location>
</feature>
<name>A0ABN2T1E5_9MICO</name>
<evidence type="ECO:0000313" key="3">
    <source>
        <dbReference type="Proteomes" id="UP001500326"/>
    </source>
</evidence>
<comment type="caution">
    <text evidence="2">The sequence shown here is derived from an EMBL/GenBank/DDBJ whole genome shotgun (WGS) entry which is preliminary data.</text>
</comment>
<keyword evidence="1" id="KW-0732">Signal</keyword>
<sequence>MSPHIKARLTWRQRLCAFIVAALACLFVSAAPAHAAAPTNDDFAAATEITQLPSSETVDGSEASVEPGEETVCSGGVASVWYRFAPDHDMSVKAEANDNITFQTVALSVYTGTSLDALILVTCGTQSPLGYFYPQLVDFDATAGTTYYIRAADFNGALGTFTFDVQELIRPANDDRANAQPVGNLPASVSADTTNATIEPGEQQPCGGITGSVWYSVTTATASDLSVRPASAGVAVYDVDGDLIGCGGPFRTVAGGTYLIQVVSYPTPGPFNFEVRAYTPITGSISVDSSSKIDRSGKVTVSGTLRCTGDFAIGFNVQVTLQQQIGKQPVAQGYGFASPYTPGQICDGRSKAWTAIVYGSQTSTAFWTGSMTATPSATILTDPYYFQANLSGSSSKVSAQRVK</sequence>
<organism evidence="2 3">
    <name type="scientific">Microbacterium pumilum</name>
    <dbReference type="NCBI Taxonomy" id="344165"/>
    <lineage>
        <taxon>Bacteria</taxon>
        <taxon>Bacillati</taxon>
        <taxon>Actinomycetota</taxon>
        <taxon>Actinomycetes</taxon>
        <taxon>Micrococcales</taxon>
        <taxon>Microbacteriaceae</taxon>
        <taxon>Microbacterium</taxon>
    </lineage>
</organism>
<gene>
    <name evidence="2" type="ORF">GCM10009777_34220</name>
</gene>
<dbReference type="Proteomes" id="UP001500326">
    <property type="component" value="Unassembled WGS sequence"/>
</dbReference>
<dbReference type="RefSeq" id="WP_344065090.1">
    <property type="nucleotide sequence ID" value="NZ_BAAAOH010000001.1"/>
</dbReference>
<keyword evidence="3" id="KW-1185">Reference proteome</keyword>
<evidence type="ECO:0000256" key="1">
    <source>
        <dbReference type="SAM" id="SignalP"/>
    </source>
</evidence>
<protein>
    <submittedName>
        <fullName evidence="2">Uncharacterized protein</fullName>
    </submittedName>
</protein>
<accession>A0ABN2T1E5</accession>